<keyword evidence="3 8" id="KW-0028">Amino-acid biosynthesis</keyword>
<evidence type="ECO:0000313" key="11">
    <source>
        <dbReference type="Proteomes" id="UP001597506"/>
    </source>
</evidence>
<comment type="pathway">
    <text evidence="2 8">Amino-acid biosynthesis; L-tryptophan biosynthesis; L-tryptophan from chorismate: step 4/5.</text>
</comment>
<dbReference type="InterPro" id="IPR013798">
    <property type="entry name" value="Indole-3-glycerol_P_synth_dom"/>
</dbReference>
<comment type="similarity">
    <text evidence="8">Belongs to the TrpC family.</text>
</comment>
<sequence length="260" mass="28588">MPTILDKIIDEKKKEIIQLQESGFSSLNRAFTPEKGLFETVKSSEHLRVIAEIKRASPSKGDIKTEVIPAEQAKLYEKHGACAISVLTDTPFFKGTMEDLASVREAVSLPILCKDFIIDEIQIERAKDAGANVVLLIAAALDEGRLRELYKKAVELGLEVLLEIHDEEEMELALSIGAKIIGINNRNLKTFEVDLGTTEKLAALAREHDVVIISESGFQSRENAERAAATGAGAILVGETLMRSENLSKTFQSFHVKKGE</sequence>
<dbReference type="Gene3D" id="3.20.20.70">
    <property type="entry name" value="Aldolase class I"/>
    <property type="match status" value="1"/>
</dbReference>
<dbReference type="RefSeq" id="WP_377933915.1">
    <property type="nucleotide sequence ID" value="NZ_JBHUMF010000015.1"/>
</dbReference>
<dbReference type="PANTHER" id="PTHR22854">
    <property type="entry name" value="TRYPTOPHAN BIOSYNTHESIS PROTEIN"/>
    <property type="match status" value="1"/>
</dbReference>
<dbReference type="GO" id="GO:0004425">
    <property type="term" value="F:indole-3-glycerol-phosphate synthase activity"/>
    <property type="evidence" value="ECO:0007669"/>
    <property type="project" value="UniProtKB-EC"/>
</dbReference>
<dbReference type="InterPro" id="IPR045186">
    <property type="entry name" value="Indole-3-glycerol_P_synth"/>
</dbReference>
<evidence type="ECO:0000256" key="1">
    <source>
        <dbReference type="ARBA" id="ARBA00001633"/>
    </source>
</evidence>
<evidence type="ECO:0000259" key="9">
    <source>
        <dbReference type="Pfam" id="PF00218"/>
    </source>
</evidence>
<name>A0ABW5RP71_9BACI</name>
<evidence type="ECO:0000256" key="2">
    <source>
        <dbReference type="ARBA" id="ARBA00004696"/>
    </source>
</evidence>
<dbReference type="EC" id="4.1.1.48" evidence="8"/>
<dbReference type="Pfam" id="PF00218">
    <property type="entry name" value="IGPS"/>
    <property type="match status" value="1"/>
</dbReference>
<dbReference type="PANTHER" id="PTHR22854:SF2">
    <property type="entry name" value="INDOLE-3-GLYCEROL-PHOSPHATE SYNTHASE"/>
    <property type="match status" value="1"/>
</dbReference>
<evidence type="ECO:0000256" key="7">
    <source>
        <dbReference type="ARBA" id="ARBA00023239"/>
    </source>
</evidence>
<dbReference type="InterPro" id="IPR011060">
    <property type="entry name" value="RibuloseP-bd_barrel"/>
</dbReference>
<dbReference type="SUPFAM" id="SSF51366">
    <property type="entry name" value="Ribulose-phoshate binding barrel"/>
    <property type="match status" value="1"/>
</dbReference>
<accession>A0ABW5RP71</accession>
<evidence type="ECO:0000256" key="5">
    <source>
        <dbReference type="ARBA" id="ARBA00022822"/>
    </source>
</evidence>
<evidence type="ECO:0000256" key="8">
    <source>
        <dbReference type="HAMAP-Rule" id="MF_00134"/>
    </source>
</evidence>
<keyword evidence="4 8" id="KW-0210">Decarboxylase</keyword>
<reference evidence="11" key="1">
    <citation type="journal article" date="2019" name="Int. J. Syst. Evol. Microbiol.">
        <title>The Global Catalogue of Microorganisms (GCM) 10K type strain sequencing project: providing services to taxonomists for standard genome sequencing and annotation.</title>
        <authorList>
            <consortium name="The Broad Institute Genomics Platform"/>
            <consortium name="The Broad Institute Genome Sequencing Center for Infectious Disease"/>
            <person name="Wu L."/>
            <person name="Ma J."/>
        </authorList>
    </citation>
    <scope>NUCLEOTIDE SEQUENCE [LARGE SCALE GENOMIC DNA]</scope>
    <source>
        <strain evidence="11">KCTC 3913</strain>
    </source>
</reference>
<evidence type="ECO:0000256" key="6">
    <source>
        <dbReference type="ARBA" id="ARBA00023141"/>
    </source>
</evidence>
<keyword evidence="11" id="KW-1185">Reference proteome</keyword>
<keyword evidence="5 8" id="KW-0822">Tryptophan biosynthesis</keyword>
<evidence type="ECO:0000256" key="3">
    <source>
        <dbReference type="ARBA" id="ARBA00022605"/>
    </source>
</evidence>
<feature type="domain" description="Indole-3-glycerol phosphate synthase" evidence="9">
    <location>
        <begin position="5"/>
        <end position="252"/>
    </location>
</feature>
<organism evidence="10 11">
    <name type="scientific">Bacillus seohaeanensis</name>
    <dbReference type="NCBI Taxonomy" id="284580"/>
    <lineage>
        <taxon>Bacteria</taxon>
        <taxon>Bacillati</taxon>
        <taxon>Bacillota</taxon>
        <taxon>Bacilli</taxon>
        <taxon>Bacillales</taxon>
        <taxon>Bacillaceae</taxon>
        <taxon>Bacillus</taxon>
    </lineage>
</organism>
<dbReference type="InterPro" id="IPR001468">
    <property type="entry name" value="Indole-3-GlycerolPSynthase_CS"/>
</dbReference>
<gene>
    <name evidence="8 10" type="primary">trpC</name>
    <name evidence="10" type="ORF">ACFSUL_06895</name>
</gene>
<evidence type="ECO:0000256" key="4">
    <source>
        <dbReference type="ARBA" id="ARBA00022793"/>
    </source>
</evidence>
<proteinExistence type="inferred from homology"/>
<keyword evidence="6 8" id="KW-0057">Aromatic amino acid biosynthesis</keyword>
<dbReference type="HAMAP" id="MF_00134_A">
    <property type="entry name" value="IGPS_A"/>
    <property type="match status" value="1"/>
</dbReference>
<dbReference type="InterPro" id="IPR013785">
    <property type="entry name" value="Aldolase_TIM"/>
</dbReference>
<dbReference type="HAMAP" id="MF_00134_B">
    <property type="entry name" value="IGPS_B"/>
    <property type="match status" value="1"/>
</dbReference>
<comment type="catalytic activity">
    <reaction evidence="1 8">
        <text>1-(2-carboxyphenylamino)-1-deoxy-D-ribulose 5-phosphate + H(+) = (1S,2R)-1-C-(indol-3-yl)glycerol 3-phosphate + CO2 + H2O</text>
        <dbReference type="Rhea" id="RHEA:23476"/>
        <dbReference type="ChEBI" id="CHEBI:15377"/>
        <dbReference type="ChEBI" id="CHEBI:15378"/>
        <dbReference type="ChEBI" id="CHEBI:16526"/>
        <dbReference type="ChEBI" id="CHEBI:58613"/>
        <dbReference type="ChEBI" id="CHEBI:58866"/>
        <dbReference type="EC" id="4.1.1.48"/>
    </reaction>
</comment>
<dbReference type="NCBIfam" id="NF001377">
    <property type="entry name" value="PRK00278.2-4"/>
    <property type="match status" value="1"/>
</dbReference>
<keyword evidence="7 8" id="KW-0456">Lyase</keyword>
<protein>
    <recommendedName>
        <fullName evidence="8">Indole-3-glycerol phosphate synthase</fullName>
        <shortName evidence="8">IGPS</shortName>
        <ecNumber evidence="8">4.1.1.48</ecNumber>
    </recommendedName>
</protein>
<comment type="caution">
    <text evidence="10">The sequence shown here is derived from an EMBL/GenBank/DDBJ whole genome shotgun (WGS) entry which is preliminary data.</text>
</comment>
<dbReference type="EMBL" id="JBHUMF010000015">
    <property type="protein sequence ID" value="MFD2680480.1"/>
    <property type="molecule type" value="Genomic_DNA"/>
</dbReference>
<dbReference type="Proteomes" id="UP001597506">
    <property type="component" value="Unassembled WGS sequence"/>
</dbReference>
<dbReference type="CDD" id="cd00331">
    <property type="entry name" value="IGPS"/>
    <property type="match status" value="1"/>
</dbReference>
<evidence type="ECO:0000313" key="10">
    <source>
        <dbReference type="EMBL" id="MFD2680480.1"/>
    </source>
</evidence>
<dbReference type="PROSITE" id="PS00614">
    <property type="entry name" value="IGPS"/>
    <property type="match status" value="1"/>
</dbReference>